<protein>
    <recommendedName>
        <fullName evidence="5">Cell surface protein</fullName>
    </recommendedName>
</protein>
<dbReference type="Proteomes" id="UP001140560">
    <property type="component" value="Unassembled WGS sequence"/>
</dbReference>
<dbReference type="InterPro" id="IPR021476">
    <property type="entry name" value="Egh16-like"/>
</dbReference>
<evidence type="ECO:0000313" key="4">
    <source>
        <dbReference type="Proteomes" id="UP001140560"/>
    </source>
</evidence>
<reference evidence="3" key="1">
    <citation type="submission" date="2022-10" db="EMBL/GenBank/DDBJ databases">
        <title>Tapping the CABI collections for fungal endophytes: first genome assemblies for Collariella, Neodidymelliopsis, Ascochyta clinopodiicola, Didymella pomorum, Didymosphaeria variabile, Neocosmospora piperis and Neocucurbitaria cava.</title>
        <authorList>
            <person name="Hill R."/>
        </authorList>
    </citation>
    <scope>NUCLEOTIDE SEQUENCE</scope>
    <source>
        <strain evidence="3">IMI 356814</strain>
    </source>
</reference>
<organism evidence="3 4">
    <name type="scientific">Neocucurbitaria cava</name>
    <dbReference type="NCBI Taxonomy" id="798079"/>
    <lineage>
        <taxon>Eukaryota</taxon>
        <taxon>Fungi</taxon>
        <taxon>Dikarya</taxon>
        <taxon>Ascomycota</taxon>
        <taxon>Pezizomycotina</taxon>
        <taxon>Dothideomycetes</taxon>
        <taxon>Pleosporomycetidae</taxon>
        <taxon>Pleosporales</taxon>
        <taxon>Pleosporineae</taxon>
        <taxon>Cucurbitariaceae</taxon>
        <taxon>Neocucurbitaria</taxon>
    </lineage>
</organism>
<comment type="caution">
    <text evidence="3">The sequence shown here is derived from an EMBL/GenBank/DDBJ whole genome shotgun (WGS) entry which is preliminary data.</text>
</comment>
<feature type="compositionally biased region" description="Low complexity" evidence="1">
    <location>
        <begin position="115"/>
        <end position="133"/>
    </location>
</feature>
<keyword evidence="4" id="KW-1185">Reference proteome</keyword>
<dbReference type="EMBL" id="JAPEUY010000002">
    <property type="protein sequence ID" value="KAJ4376178.1"/>
    <property type="molecule type" value="Genomic_DNA"/>
</dbReference>
<evidence type="ECO:0000256" key="2">
    <source>
        <dbReference type="SAM" id="SignalP"/>
    </source>
</evidence>
<dbReference type="Pfam" id="PF11327">
    <property type="entry name" value="Egh16-like"/>
    <property type="match status" value="1"/>
</dbReference>
<evidence type="ECO:0008006" key="5">
    <source>
        <dbReference type="Google" id="ProtNLM"/>
    </source>
</evidence>
<feature type="region of interest" description="Disordered" evidence="1">
    <location>
        <begin position="115"/>
        <end position="192"/>
    </location>
</feature>
<feature type="compositionally biased region" description="Low complexity" evidence="1">
    <location>
        <begin position="161"/>
        <end position="172"/>
    </location>
</feature>
<dbReference type="AlphaFoldDB" id="A0A9W9CR89"/>
<dbReference type="PANTHER" id="PTHR34618">
    <property type="entry name" value="SURFACE PROTEIN MAS1, PUTATIVE-RELATED"/>
    <property type="match status" value="1"/>
</dbReference>
<dbReference type="OrthoDB" id="5310497at2759"/>
<evidence type="ECO:0000256" key="1">
    <source>
        <dbReference type="SAM" id="MobiDB-lite"/>
    </source>
</evidence>
<sequence>MRYSLAFVAAIAATVQAHGVITSIQGANGVNMPGLSVQDGTPRDCATPGCGSEADTSIIRTREMGGKASALGRTNGGGAVDAAAAISMFMGAGTGTAAAAPAAPAASAATAATAGGNTATAGTSSAKTSGATTQQQQKRGLLDALTGGKAGGAGKTGAAGGADAAGTKTPKGTTEDTVSKAAGTGASSGLPTTADDGTVTMTFHQVNQDGAGPLTAAIDPTSGGTDPAAFQDAQVTQNVPGIGIGGLSGATTTDFPVKVQMPAGMTCSGTAGGASNVCIVRMQNSALAGPFGGSAAFTQSAAAKKRAVEYNLRKRHMARGILGKPE</sequence>
<keyword evidence="2" id="KW-0732">Signal</keyword>
<proteinExistence type="predicted"/>
<evidence type="ECO:0000313" key="3">
    <source>
        <dbReference type="EMBL" id="KAJ4376178.1"/>
    </source>
</evidence>
<feature type="signal peptide" evidence="2">
    <location>
        <begin position="1"/>
        <end position="17"/>
    </location>
</feature>
<dbReference type="PANTHER" id="PTHR34618:SF1">
    <property type="entry name" value="SECRETED PROTEIN"/>
    <property type="match status" value="1"/>
</dbReference>
<gene>
    <name evidence="3" type="ORF">N0V83_001459</name>
</gene>
<feature type="chain" id="PRO_5040830749" description="Cell surface protein" evidence="2">
    <location>
        <begin position="18"/>
        <end position="326"/>
    </location>
</feature>
<accession>A0A9W9CR89</accession>
<name>A0A9W9CR89_9PLEO</name>
<feature type="compositionally biased region" description="Gly residues" evidence="1">
    <location>
        <begin position="148"/>
        <end position="160"/>
    </location>
</feature>